<accession>A0A0D7A8P6</accession>
<dbReference type="EMBL" id="KN881942">
    <property type="protein sequence ID" value="KIY47357.1"/>
    <property type="molecule type" value="Genomic_DNA"/>
</dbReference>
<name>A0A0D7A8P6_9AGAR</name>
<evidence type="ECO:0000313" key="1">
    <source>
        <dbReference type="EMBL" id="KIY47357.1"/>
    </source>
</evidence>
<feature type="non-terminal residue" evidence="1">
    <location>
        <position position="265"/>
    </location>
</feature>
<dbReference type="Proteomes" id="UP000054144">
    <property type="component" value="Unassembled WGS sequence"/>
</dbReference>
<dbReference type="OrthoDB" id="3061185at2759"/>
<protein>
    <submittedName>
        <fullName evidence="1">Uncharacterized protein</fullName>
    </submittedName>
</protein>
<dbReference type="AlphaFoldDB" id="A0A0D7A8P6"/>
<reference evidence="1 2" key="1">
    <citation type="journal article" date="2015" name="Fungal Genet. Biol.">
        <title>Evolution of novel wood decay mechanisms in Agaricales revealed by the genome sequences of Fistulina hepatica and Cylindrobasidium torrendii.</title>
        <authorList>
            <person name="Floudas D."/>
            <person name="Held B.W."/>
            <person name="Riley R."/>
            <person name="Nagy L.G."/>
            <person name="Koehler G."/>
            <person name="Ransdell A.S."/>
            <person name="Younus H."/>
            <person name="Chow J."/>
            <person name="Chiniquy J."/>
            <person name="Lipzen A."/>
            <person name="Tritt A."/>
            <person name="Sun H."/>
            <person name="Haridas S."/>
            <person name="LaButti K."/>
            <person name="Ohm R.A."/>
            <person name="Kues U."/>
            <person name="Blanchette R.A."/>
            <person name="Grigoriev I.V."/>
            <person name="Minto R.E."/>
            <person name="Hibbett D.S."/>
        </authorList>
    </citation>
    <scope>NUCLEOTIDE SEQUENCE [LARGE SCALE GENOMIC DNA]</scope>
    <source>
        <strain evidence="1 2">ATCC 64428</strain>
    </source>
</reference>
<dbReference type="InterPro" id="IPR021109">
    <property type="entry name" value="Peptidase_aspartic_dom_sf"/>
</dbReference>
<sequence length="265" mass="29965">VLSVKGRIGDINMPEKDLPLDSGANITLISHDYFVELQAQKKSPNLKKGKKLNLYQLTDKAQSMEGYCNLPIFMEADDSQKIRMDTEAYIVKGMSIPILLGEDFMLNYAIGVTRNAVEGSRIHIDNGRFQVSAIPIERPMKIRIARHKTRNENDKFTIRSDESCTIKPGSSARIRLNLSSSVTRERDDWVLERNLIPIEDGHSLAIPNALIQSQDPFVHIANPGTIPISISKGDIIGQIFNPEEYFQKPRSEENRQSMEQIARFV</sequence>
<dbReference type="Gene3D" id="2.40.70.10">
    <property type="entry name" value="Acid Proteases"/>
    <property type="match status" value="1"/>
</dbReference>
<proteinExistence type="predicted"/>
<feature type="non-terminal residue" evidence="1">
    <location>
        <position position="1"/>
    </location>
</feature>
<keyword evidence="2" id="KW-1185">Reference proteome</keyword>
<gene>
    <name evidence="1" type="ORF">FISHEDRAFT_28570</name>
</gene>
<organism evidence="1 2">
    <name type="scientific">Fistulina hepatica ATCC 64428</name>
    <dbReference type="NCBI Taxonomy" id="1128425"/>
    <lineage>
        <taxon>Eukaryota</taxon>
        <taxon>Fungi</taxon>
        <taxon>Dikarya</taxon>
        <taxon>Basidiomycota</taxon>
        <taxon>Agaricomycotina</taxon>
        <taxon>Agaricomycetes</taxon>
        <taxon>Agaricomycetidae</taxon>
        <taxon>Agaricales</taxon>
        <taxon>Fistulinaceae</taxon>
        <taxon>Fistulina</taxon>
    </lineage>
</organism>
<evidence type="ECO:0000313" key="2">
    <source>
        <dbReference type="Proteomes" id="UP000054144"/>
    </source>
</evidence>